<feature type="compositionally biased region" description="Basic residues" evidence="1">
    <location>
        <begin position="125"/>
        <end position="140"/>
    </location>
</feature>
<organism evidence="2 3">
    <name type="scientific">Ditylenchus destructor</name>
    <dbReference type="NCBI Taxonomy" id="166010"/>
    <lineage>
        <taxon>Eukaryota</taxon>
        <taxon>Metazoa</taxon>
        <taxon>Ecdysozoa</taxon>
        <taxon>Nematoda</taxon>
        <taxon>Chromadorea</taxon>
        <taxon>Rhabditida</taxon>
        <taxon>Tylenchina</taxon>
        <taxon>Tylenchomorpha</taxon>
        <taxon>Sphaerularioidea</taxon>
        <taxon>Anguinidae</taxon>
        <taxon>Anguininae</taxon>
        <taxon>Ditylenchus</taxon>
    </lineage>
</organism>
<feature type="region of interest" description="Disordered" evidence="1">
    <location>
        <begin position="105"/>
        <end position="140"/>
    </location>
</feature>
<evidence type="ECO:0000313" key="3">
    <source>
        <dbReference type="Proteomes" id="UP001201812"/>
    </source>
</evidence>
<name>A0AAD4N1E9_9BILA</name>
<evidence type="ECO:0000256" key="1">
    <source>
        <dbReference type="SAM" id="MobiDB-lite"/>
    </source>
</evidence>
<sequence>MSKIRFGKMGKCKRMQIPRWKSEENKLAKINRRAEKSAEKQRRKDMQDRIALIANSNPYRKDILLVEAERLTQEVKELQENMLRSQRKLKLIKKELRNILSLEAQMQDEMEENSTPGPSRDSFLRKKSSRKQKKPKKKLARQVENLIATLSETVLE</sequence>
<keyword evidence="3" id="KW-1185">Reference proteome</keyword>
<dbReference type="EMBL" id="JAKKPZ010000015">
    <property type="protein sequence ID" value="KAI1713544.1"/>
    <property type="molecule type" value="Genomic_DNA"/>
</dbReference>
<comment type="caution">
    <text evidence="2">The sequence shown here is derived from an EMBL/GenBank/DDBJ whole genome shotgun (WGS) entry which is preliminary data.</text>
</comment>
<evidence type="ECO:0000313" key="2">
    <source>
        <dbReference type="EMBL" id="KAI1713544.1"/>
    </source>
</evidence>
<protein>
    <submittedName>
        <fullName evidence="2">Uncharacterized protein</fullName>
    </submittedName>
</protein>
<proteinExistence type="predicted"/>
<accession>A0AAD4N1E9</accession>
<reference evidence="2" key="1">
    <citation type="submission" date="2022-01" db="EMBL/GenBank/DDBJ databases">
        <title>Genome Sequence Resource for Two Populations of Ditylenchus destructor, the Migratory Endoparasitic Phytonematode.</title>
        <authorList>
            <person name="Zhang H."/>
            <person name="Lin R."/>
            <person name="Xie B."/>
        </authorList>
    </citation>
    <scope>NUCLEOTIDE SEQUENCE</scope>
    <source>
        <strain evidence="2">BazhouSP</strain>
    </source>
</reference>
<dbReference type="Proteomes" id="UP001201812">
    <property type="component" value="Unassembled WGS sequence"/>
</dbReference>
<gene>
    <name evidence="2" type="ORF">DdX_09060</name>
</gene>
<dbReference type="AlphaFoldDB" id="A0AAD4N1E9"/>